<evidence type="ECO:0000256" key="5">
    <source>
        <dbReference type="ARBA" id="ARBA00023014"/>
    </source>
</evidence>
<dbReference type="InterPro" id="IPR001055">
    <property type="entry name" value="Adrenodoxin-like"/>
</dbReference>
<dbReference type="GO" id="GO:0009055">
    <property type="term" value="F:electron transfer activity"/>
    <property type="evidence" value="ECO:0007669"/>
    <property type="project" value="TreeGrafter"/>
</dbReference>
<dbReference type="InterPro" id="IPR036010">
    <property type="entry name" value="2Fe-2S_ferredoxin-like_sf"/>
</dbReference>
<dbReference type="PANTHER" id="PTHR23426:SF65">
    <property type="entry name" value="FERREDOXIN-2, MITOCHONDRIAL"/>
    <property type="match status" value="1"/>
</dbReference>
<proteinExistence type="inferred from homology"/>
<dbReference type="GO" id="GO:0051537">
    <property type="term" value="F:2 iron, 2 sulfur cluster binding"/>
    <property type="evidence" value="ECO:0007669"/>
    <property type="project" value="UniProtKB-KW"/>
</dbReference>
<evidence type="ECO:0000313" key="9">
    <source>
        <dbReference type="Proteomes" id="UP000078070"/>
    </source>
</evidence>
<evidence type="ECO:0000256" key="4">
    <source>
        <dbReference type="ARBA" id="ARBA00023004"/>
    </source>
</evidence>
<dbReference type="EMBL" id="CP015839">
    <property type="protein sequence ID" value="ANG63531.1"/>
    <property type="molecule type" value="Genomic_DNA"/>
</dbReference>
<dbReference type="RefSeq" id="WP_067387342.1">
    <property type="nucleotide sequence ID" value="NZ_CP015839.1"/>
</dbReference>
<evidence type="ECO:0000256" key="2">
    <source>
        <dbReference type="ARBA" id="ARBA00022714"/>
    </source>
</evidence>
<reference evidence="8 9" key="2">
    <citation type="journal article" date="2018" name="Int. J. Syst. Evol. Microbiol.">
        <title>Marinobacterium aestuarii sp. nov., a benzene-degrading marine bacterium isolated from estuary sediment.</title>
        <authorList>
            <person name="Bae S.S."/>
            <person name="Jung J."/>
            <person name="Chung D."/>
            <person name="Baek K."/>
        </authorList>
    </citation>
    <scope>NUCLEOTIDE SEQUENCE [LARGE SCALE GENOMIC DNA]</scope>
    <source>
        <strain evidence="8 9">ST58-10</strain>
    </source>
</reference>
<accession>A0A1A9F0W9</accession>
<evidence type="ECO:0000313" key="8">
    <source>
        <dbReference type="EMBL" id="ANG63531.1"/>
    </source>
</evidence>
<dbReference type="OrthoDB" id="9799640at2"/>
<evidence type="ECO:0000259" key="7">
    <source>
        <dbReference type="PROSITE" id="PS51085"/>
    </source>
</evidence>
<keyword evidence="4" id="KW-0408">Iron</keyword>
<protein>
    <submittedName>
        <fullName evidence="8">Ferredoxin</fullName>
    </submittedName>
</protein>
<keyword evidence="2" id="KW-0001">2Fe-2S</keyword>
<dbReference type="InterPro" id="IPR001041">
    <property type="entry name" value="2Fe-2S_ferredoxin-type"/>
</dbReference>
<dbReference type="Gene3D" id="3.10.20.30">
    <property type="match status" value="1"/>
</dbReference>
<keyword evidence="3" id="KW-0479">Metal-binding</keyword>
<dbReference type="PROSITE" id="PS51085">
    <property type="entry name" value="2FE2S_FER_2"/>
    <property type="match status" value="1"/>
</dbReference>
<reference evidence="9" key="1">
    <citation type="submission" date="2016-05" db="EMBL/GenBank/DDBJ databases">
        <authorList>
            <person name="Baek K."/>
            <person name="Yang S.-J."/>
        </authorList>
    </citation>
    <scope>NUCLEOTIDE SEQUENCE [LARGE SCALE GENOMIC DNA]</scope>
    <source>
        <strain evidence="9">ST58-10</strain>
    </source>
</reference>
<evidence type="ECO:0000256" key="6">
    <source>
        <dbReference type="ARBA" id="ARBA00034078"/>
    </source>
</evidence>
<dbReference type="CDD" id="cd00207">
    <property type="entry name" value="fer2"/>
    <property type="match status" value="1"/>
</dbReference>
<dbReference type="AlphaFoldDB" id="A0A1A9F0W9"/>
<comment type="similarity">
    <text evidence="1">Belongs to the adrenodoxin/putidaredoxin family.</text>
</comment>
<feature type="domain" description="2Fe-2S ferredoxin-type" evidence="7">
    <location>
        <begin position="2"/>
        <end position="103"/>
    </location>
</feature>
<sequence length="104" mass="11092">MAKITYIEPGGQRQELVVPDGWSVMEGAIDKGIEGIVAQCGGGCSCATCHVYVVSGAVDEPDEAELEMLELVAAERKPNSRLSCQLEVGPRLDGLVVQIPDTQY</sequence>
<dbReference type="GO" id="GO:0005829">
    <property type="term" value="C:cytosol"/>
    <property type="evidence" value="ECO:0007669"/>
    <property type="project" value="TreeGrafter"/>
</dbReference>
<dbReference type="InterPro" id="IPR012675">
    <property type="entry name" value="Beta-grasp_dom_sf"/>
</dbReference>
<dbReference type="Proteomes" id="UP000078070">
    <property type="component" value="Chromosome"/>
</dbReference>
<dbReference type="KEGG" id="mars:A8C75_14320"/>
<dbReference type="GO" id="GO:0140647">
    <property type="term" value="P:P450-containing electron transport chain"/>
    <property type="evidence" value="ECO:0007669"/>
    <property type="project" value="InterPro"/>
</dbReference>
<keyword evidence="5" id="KW-0411">Iron-sulfur</keyword>
<dbReference type="STRING" id="1821621.A8C75_14320"/>
<gene>
    <name evidence="8" type="ORF">A8C75_14320</name>
</gene>
<dbReference type="PANTHER" id="PTHR23426">
    <property type="entry name" value="FERREDOXIN/ADRENODOXIN"/>
    <property type="match status" value="1"/>
</dbReference>
<comment type="cofactor">
    <cofactor evidence="6">
        <name>[2Fe-2S] cluster</name>
        <dbReference type="ChEBI" id="CHEBI:190135"/>
    </cofactor>
</comment>
<dbReference type="GO" id="GO:0046872">
    <property type="term" value="F:metal ion binding"/>
    <property type="evidence" value="ECO:0007669"/>
    <property type="project" value="UniProtKB-KW"/>
</dbReference>
<organism evidence="8 9">
    <name type="scientific">Marinobacterium aestuarii</name>
    <dbReference type="NCBI Taxonomy" id="1821621"/>
    <lineage>
        <taxon>Bacteria</taxon>
        <taxon>Pseudomonadati</taxon>
        <taxon>Pseudomonadota</taxon>
        <taxon>Gammaproteobacteria</taxon>
        <taxon>Oceanospirillales</taxon>
        <taxon>Oceanospirillaceae</taxon>
        <taxon>Marinobacterium</taxon>
    </lineage>
</organism>
<dbReference type="SUPFAM" id="SSF54292">
    <property type="entry name" value="2Fe-2S ferredoxin-like"/>
    <property type="match status" value="1"/>
</dbReference>
<keyword evidence="9" id="KW-1185">Reference proteome</keyword>
<evidence type="ECO:0000256" key="3">
    <source>
        <dbReference type="ARBA" id="ARBA00022723"/>
    </source>
</evidence>
<name>A0A1A9F0W9_9GAMM</name>
<dbReference type="Pfam" id="PF00111">
    <property type="entry name" value="Fer2"/>
    <property type="match status" value="1"/>
</dbReference>
<evidence type="ECO:0000256" key="1">
    <source>
        <dbReference type="ARBA" id="ARBA00010914"/>
    </source>
</evidence>